<accession>A0ABD2RJ52</accession>
<dbReference type="CDD" id="cd06141">
    <property type="entry name" value="WRN_exo"/>
    <property type="match status" value="1"/>
</dbReference>
<name>A0ABD2RJ52_9SOLN</name>
<dbReference type="Proteomes" id="UP001627284">
    <property type="component" value="Unassembled WGS sequence"/>
</dbReference>
<evidence type="ECO:0000256" key="2">
    <source>
        <dbReference type="ARBA" id="ARBA00022801"/>
    </source>
</evidence>
<keyword evidence="5" id="KW-1185">Reference proteome</keyword>
<reference evidence="4 5" key="1">
    <citation type="submission" date="2024-05" db="EMBL/GenBank/DDBJ databases">
        <title>De novo assembly of an allotetraploid wild potato.</title>
        <authorList>
            <person name="Hosaka A.J."/>
        </authorList>
    </citation>
    <scope>NUCLEOTIDE SEQUENCE [LARGE SCALE GENOMIC DNA]</scope>
    <source>
        <tissue evidence="4">Young leaves</tissue>
    </source>
</reference>
<sequence length="226" mass="25957">MANSQSSSQDIISMAKISRTHTTFYSIPFYRDQIEVTVTKKGSEVGRWIRQTVQIHRQRLDKLLVGLDVEWRATRNPAEENPPLALLQLCVGLRCIVFQLIHADYIPNSLFSFLGNPNFSFVGVSVNGDCVKLYENYTLFVANPVDLNKLAMSVYEIDAYGRIGLKRMAHEVLGKVMEKPHHVTMSDWDAEELVYEQVEYACIDAFMSFKLGMKLFYELNNPRELH</sequence>
<dbReference type="FunFam" id="3.30.420.10:FF:000054">
    <property type="entry name" value="Werner Syndrome-like exonuclease"/>
    <property type="match status" value="1"/>
</dbReference>
<dbReference type="Pfam" id="PF01612">
    <property type="entry name" value="DNA_pol_A_exo1"/>
    <property type="match status" value="1"/>
</dbReference>
<organism evidence="4 5">
    <name type="scientific">Solanum stoloniferum</name>
    <dbReference type="NCBI Taxonomy" id="62892"/>
    <lineage>
        <taxon>Eukaryota</taxon>
        <taxon>Viridiplantae</taxon>
        <taxon>Streptophyta</taxon>
        <taxon>Embryophyta</taxon>
        <taxon>Tracheophyta</taxon>
        <taxon>Spermatophyta</taxon>
        <taxon>Magnoliopsida</taxon>
        <taxon>eudicotyledons</taxon>
        <taxon>Gunneridae</taxon>
        <taxon>Pentapetalae</taxon>
        <taxon>asterids</taxon>
        <taxon>lamiids</taxon>
        <taxon>Solanales</taxon>
        <taxon>Solanaceae</taxon>
        <taxon>Solanoideae</taxon>
        <taxon>Solaneae</taxon>
        <taxon>Solanum</taxon>
    </lineage>
</organism>
<dbReference type="PANTHER" id="PTHR13620">
    <property type="entry name" value="3-5 EXONUCLEASE"/>
    <property type="match status" value="1"/>
</dbReference>
<dbReference type="GO" id="GO:0008408">
    <property type="term" value="F:3'-5' exonuclease activity"/>
    <property type="evidence" value="ECO:0007669"/>
    <property type="project" value="UniProtKB-ARBA"/>
</dbReference>
<dbReference type="InterPro" id="IPR012337">
    <property type="entry name" value="RNaseH-like_sf"/>
</dbReference>
<gene>
    <name evidence="4" type="ORF">AABB24_034760</name>
</gene>
<feature type="domain" description="3'-5' exonuclease" evidence="3">
    <location>
        <begin position="64"/>
        <end position="216"/>
    </location>
</feature>
<evidence type="ECO:0000313" key="4">
    <source>
        <dbReference type="EMBL" id="KAL3331121.1"/>
    </source>
</evidence>
<dbReference type="Gene3D" id="3.30.420.10">
    <property type="entry name" value="Ribonuclease H-like superfamily/Ribonuclease H"/>
    <property type="match status" value="1"/>
</dbReference>
<keyword evidence="1" id="KW-0540">Nuclease</keyword>
<dbReference type="SUPFAM" id="SSF53098">
    <property type="entry name" value="Ribonuclease H-like"/>
    <property type="match status" value="1"/>
</dbReference>
<dbReference type="PANTHER" id="PTHR13620:SF76">
    <property type="entry name" value="WERNER SYNDROME-LIKE EXONUCLEASE"/>
    <property type="match status" value="1"/>
</dbReference>
<comment type="caution">
    <text evidence="4">The sequence shown here is derived from an EMBL/GenBank/DDBJ whole genome shotgun (WGS) entry which is preliminary data.</text>
</comment>
<evidence type="ECO:0000256" key="1">
    <source>
        <dbReference type="ARBA" id="ARBA00022722"/>
    </source>
</evidence>
<dbReference type="AlphaFoldDB" id="A0ABD2RJ52"/>
<dbReference type="InterPro" id="IPR002562">
    <property type="entry name" value="3'-5'_exonuclease_dom"/>
</dbReference>
<evidence type="ECO:0000259" key="3">
    <source>
        <dbReference type="Pfam" id="PF01612"/>
    </source>
</evidence>
<protein>
    <recommendedName>
        <fullName evidence="3">3'-5' exonuclease domain-containing protein</fullName>
    </recommendedName>
</protein>
<dbReference type="InterPro" id="IPR051132">
    <property type="entry name" value="3-5_Exonuclease_domain"/>
</dbReference>
<dbReference type="EMBL" id="JBJKTR010000020">
    <property type="protein sequence ID" value="KAL3331121.1"/>
    <property type="molecule type" value="Genomic_DNA"/>
</dbReference>
<evidence type="ECO:0000313" key="5">
    <source>
        <dbReference type="Proteomes" id="UP001627284"/>
    </source>
</evidence>
<keyword evidence="2" id="KW-0378">Hydrolase</keyword>
<proteinExistence type="predicted"/>
<dbReference type="InterPro" id="IPR036397">
    <property type="entry name" value="RNaseH_sf"/>
</dbReference>